<organism evidence="1 2">
    <name type="scientific">Canariomyces notabilis</name>
    <dbReference type="NCBI Taxonomy" id="2074819"/>
    <lineage>
        <taxon>Eukaryota</taxon>
        <taxon>Fungi</taxon>
        <taxon>Dikarya</taxon>
        <taxon>Ascomycota</taxon>
        <taxon>Pezizomycotina</taxon>
        <taxon>Sordariomycetes</taxon>
        <taxon>Sordariomycetidae</taxon>
        <taxon>Sordariales</taxon>
        <taxon>Chaetomiaceae</taxon>
        <taxon>Canariomyces</taxon>
    </lineage>
</organism>
<name>A0AAN6TEJ0_9PEZI</name>
<reference evidence="1" key="2">
    <citation type="submission" date="2023-05" db="EMBL/GenBank/DDBJ databases">
        <authorList>
            <consortium name="Lawrence Berkeley National Laboratory"/>
            <person name="Steindorff A."/>
            <person name="Hensen N."/>
            <person name="Bonometti L."/>
            <person name="Westerberg I."/>
            <person name="Brannstrom I.O."/>
            <person name="Guillou S."/>
            <person name="Cros-Aarteil S."/>
            <person name="Calhoun S."/>
            <person name="Haridas S."/>
            <person name="Kuo A."/>
            <person name="Mondo S."/>
            <person name="Pangilinan J."/>
            <person name="Riley R."/>
            <person name="Labutti K."/>
            <person name="Andreopoulos B."/>
            <person name="Lipzen A."/>
            <person name="Chen C."/>
            <person name="Yanf M."/>
            <person name="Daum C."/>
            <person name="Ng V."/>
            <person name="Clum A."/>
            <person name="Ohm R."/>
            <person name="Martin F."/>
            <person name="Silar P."/>
            <person name="Natvig D."/>
            <person name="Lalanne C."/>
            <person name="Gautier V."/>
            <person name="Ament-Velasquez S.L."/>
            <person name="Kruys A."/>
            <person name="Hutchinson M.I."/>
            <person name="Powell A.J."/>
            <person name="Barry K."/>
            <person name="Miller A.N."/>
            <person name="Grigoriev I.V."/>
            <person name="Debuchy R."/>
            <person name="Gladieux P."/>
            <person name="Thoren M.H."/>
            <person name="Johannesson H."/>
        </authorList>
    </citation>
    <scope>NUCLEOTIDE SEQUENCE</scope>
    <source>
        <strain evidence="1">CBS 508.74</strain>
    </source>
</reference>
<proteinExistence type="predicted"/>
<protein>
    <submittedName>
        <fullName evidence="1">Uncharacterized protein</fullName>
    </submittedName>
</protein>
<comment type="caution">
    <text evidence="1">The sequence shown here is derived from an EMBL/GenBank/DDBJ whole genome shotgun (WGS) entry which is preliminary data.</text>
</comment>
<accession>A0AAN6TEJ0</accession>
<evidence type="ECO:0000313" key="1">
    <source>
        <dbReference type="EMBL" id="KAK4112969.1"/>
    </source>
</evidence>
<dbReference type="RefSeq" id="XP_064670539.1">
    <property type="nucleotide sequence ID" value="XM_064810388.1"/>
</dbReference>
<keyword evidence="2" id="KW-1185">Reference proteome</keyword>
<dbReference type="EMBL" id="MU853340">
    <property type="protein sequence ID" value="KAK4112969.1"/>
    <property type="molecule type" value="Genomic_DNA"/>
</dbReference>
<dbReference type="AlphaFoldDB" id="A0AAN6TEJ0"/>
<evidence type="ECO:0000313" key="2">
    <source>
        <dbReference type="Proteomes" id="UP001302812"/>
    </source>
</evidence>
<dbReference type="Proteomes" id="UP001302812">
    <property type="component" value="Unassembled WGS sequence"/>
</dbReference>
<sequence>MRKRNGCVLWRLLETFRDSLCKEIHDKVYGFLGLFSDCDAQRIPVDYPKSVFEIYEDVMCFYHSKFRGRTGIEPPLGAQLARLSEFLQELLGLGHGSELAPPFACSMPRSSIVEISATRVFVVEGFLDAKLAVPYRALELAEFLQGTIPYSHLGHWRSVISPDVGEVYAIRNSQAALLCHVEISQAVVISANSTANASAVARNKRVFYARPPTPATHIASTVRNRYVIGICPGGSRLGDVACTFLESRLALVFRPASATTHALNEPGHRGLHGGGFVLVGRAVVDLSSDENLHPYRALLNPDKTVDVIQVQTDTTSDWEQDPP</sequence>
<dbReference type="GeneID" id="89934513"/>
<reference evidence="1" key="1">
    <citation type="journal article" date="2023" name="Mol. Phylogenet. Evol.">
        <title>Genome-scale phylogeny and comparative genomics of the fungal order Sordariales.</title>
        <authorList>
            <person name="Hensen N."/>
            <person name="Bonometti L."/>
            <person name="Westerberg I."/>
            <person name="Brannstrom I.O."/>
            <person name="Guillou S."/>
            <person name="Cros-Aarteil S."/>
            <person name="Calhoun S."/>
            <person name="Haridas S."/>
            <person name="Kuo A."/>
            <person name="Mondo S."/>
            <person name="Pangilinan J."/>
            <person name="Riley R."/>
            <person name="LaButti K."/>
            <person name="Andreopoulos B."/>
            <person name="Lipzen A."/>
            <person name="Chen C."/>
            <person name="Yan M."/>
            <person name="Daum C."/>
            <person name="Ng V."/>
            <person name="Clum A."/>
            <person name="Steindorff A."/>
            <person name="Ohm R.A."/>
            <person name="Martin F."/>
            <person name="Silar P."/>
            <person name="Natvig D.O."/>
            <person name="Lalanne C."/>
            <person name="Gautier V."/>
            <person name="Ament-Velasquez S.L."/>
            <person name="Kruys A."/>
            <person name="Hutchinson M.I."/>
            <person name="Powell A.J."/>
            <person name="Barry K."/>
            <person name="Miller A.N."/>
            <person name="Grigoriev I.V."/>
            <person name="Debuchy R."/>
            <person name="Gladieux P."/>
            <person name="Hiltunen Thoren M."/>
            <person name="Johannesson H."/>
        </authorList>
    </citation>
    <scope>NUCLEOTIDE SEQUENCE</scope>
    <source>
        <strain evidence="1">CBS 508.74</strain>
    </source>
</reference>
<gene>
    <name evidence="1" type="ORF">N656DRAFT_636210</name>
</gene>